<dbReference type="EMBL" id="QPJY01000001">
    <property type="protein sequence ID" value="RCX33527.1"/>
    <property type="molecule type" value="Genomic_DNA"/>
</dbReference>
<accession>A0A369CM63</accession>
<sequence>MDLLFIVSTPDASRVLLPLAAACKRRGARWGCFFTNDGVEALRDEQVVRAMSCADTAVACEHSWERFMGEAACPVNLGSQTNNSALVGEARKVISL</sequence>
<dbReference type="OrthoDB" id="5796840at2"/>
<gene>
    <name evidence="1" type="ORF">DFQ59_101832</name>
</gene>
<protein>
    <recommendedName>
        <fullName evidence="3">DsrE/DsrF/DsrH-like protein</fullName>
    </recommendedName>
</protein>
<evidence type="ECO:0008006" key="3">
    <source>
        <dbReference type="Google" id="ProtNLM"/>
    </source>
</evidence>
<evidence type="ECO:0000313" key="1">
    <source>
        <dbReference type="EMBL" id="RCX33527.1"/>
    </source>
</evidence>
<proteinExistence type="predicted"/>
<dbReference type="RefSeq" id="WP_114278354.1">
    <property type="nucleotide sequence ID" value="NZ_QPJY01000001.1"/>
</dbReference>
<dbReference type="Proteomes" id="UP000252707">
    <property type="component" value="Unassembled WGS sequence"/>
</dbReference>
<reference evidence="1 2" key="1">
    <citation type="submission" date="2018-07" db="EMBL/GenBank/DDBJ databases">
        <title>Genomic Encyclopedia of Type Strains, Phase IV (KMG-IV): sequencing the most valuable type-strain genomes for metagenomic binning, comparative biology and taxonomic classification.</title>
        <authorList>
            <person name="Goeker M."/>
        </authorList>
    </citation>
    <scope>NUCLEOTIDE SEQUENCE [LARGE SCALE GENOMIC DNA]</scope>
    <source>
        <strain evidence="1 2">DSM 26407</strain>
    </source>
</reference>
<comment type="caution">
    <text evidence="1">The sequence shown here is derived from an EMBL/GenBank/DDBJ whole genome shotgun (WGS) entry which is preliminary data.</text>
</comment>
<keyword evidence="2" id="KW-1185">Reference proteome</keyword>
<evidence type="ECO:0000313" key="2">
    <source>
        <dbReference type="Proteomes" id="UP000252707"/>
    </source>
</evidence>
<dbReference type="AlphaFoldDB" id="A0A369CM63"/>
<organism evidence="1 2">
    <name type="scientific">Thioalbus denitrificans</name>
    <dbReference type="NCBI Taxonomy" id="547122"/>
    <lineage>
        <taxon>Bacteria</taxon>
        <taxon>Pseudomonadati</taxon>
        <taxon>Pseudomonadota</taxon>
        <taxon>Gammaproteobacteria</taxon>
        <taxon>Chromatiales</taxon>
        <taxon>Ectothiorhodospiraceae</taxon>
        <taxon>Thioalbus</taxon>
    </lineage>
</organism>
<name>A0A369CM63_9GAMM</name>